<comment type="caution">
    <text evidence="1">The sequence shown here is derived from an EMBL/GenBank/DDBJ whole genome shotgun (WGS) entry which is preliminary data.</text>
</comment>
<dbReference type="EMBL" id="JANKHO010000306">
    <property type="protein sequence ID" value="KAJ3511760.1"/>
    <property type="molecule type" value="Genomic_DNA"/>
</dbReference>
<proteinExistence type="predicted"/>
<accession>A0A9W8MV19</accession>
<dbReference type="OrthoDB" id="2902172at2759"/>
<dbReference type="Proteomes" id="UP001148786">
    <property type="component" value="Unassembled WGS sequence"/>
</dbReference>
<organism evidence="1 2">
    <name type="scientific">Agrocybe chaxingu</name>
    <dbReference type="NCBI Taxonomy" id="84603"/>
    <lineage>
        <taxon>Eukaryota</taxon>
        <taxon>Fungi</taxon>
        <taxon>Dikarya</taxon>
        <taxon>Basidiomycota</taxon>
        <taxon>Agaricomycotina</taxon>
        <taxon>Agaricomycetes</taxon>
        <taxon>Agaricomycetidae</taxon>
        <taxon>Agaricales</taxon>
        <taxon>Agaricineae</taxon>
        <taxon>Strophariaceae</taxon>
        <taxon>Agrocybe</taxon>
    </lineage>
</organism>
<evidence type="ECO:0008006" key="3">
    <source>
        <dbReference type="Google" id="ProtNLM"/>
    </source>
</evidence>
<gene>
    <name evidence="1" type="ORF">NLJ89_g3911</name>
</gene>
<protein>
    <recommendedName>
        <fullName evidence="3">F-box domain-containing protein</fullName>
    </recommendedName>
</protein>
<evidence type="ECO:0000313" key="1">
    <source>
        <dbReference type="EMBL" id="KAJ3511760.1"/>
    </source>
</evidence>
<dbReference type="AlphaFoldDB" id="A0A9W8MV19"/>
<name>A0A9W8MV19_9AGAR</name>
<sequence length="432" mass="49248">MAVPLTEDVASSIASLPVEILTLIFEAYIDIGPPSQGEFYDYTPALFRDSPIILTQVCCHWREITLATPSLWTFISPSYESIPRVRRWLAICPKYSLDLQLVRGLYHAVSQDYASSVFNLFAKEAYRWRSLSIELDADMAAGLVKILRSDKSIPSTLEKLKVEPSREPELRVPVSTLEALAGLLPSLKFLQHLIWTDKYEASLHSVPWSQLKTVVIDLPSSLENIFSYFSQCTSATTVTIHGETPKHPGKTRLPSHRFPACTLPDLTSVKLSRGCDPMWLLRHFTLPSLQHLEVAILRRDQQALEDFVKRSPNIHTLIVDERYGEDYSYADEVLITDREIVAYLTSPCLRAISRVGLDLLYTKKRIPALIQECLEGGRPLPPLLCWIPENWDQRLVGWWDELDPQLHTLLFSYKDGPIELSSEYEIDSDYPF</sequence>
<evidence type="ECO:0000313" key="2">
    <source>
        <dbReference type="Proteomes" id="UP001148786"/>
    </source>
</evidence>
<keyword evidence="2" id="KW-1185">Reference proteome</keyword>
<reference evidence="1" key="1">
    <citation type="submission" date="2022-07" db="EMBL/GenBank/DDBJ databases">
        <title>Genome Sequence of Agrocybe chaxingu.</title>
        <authorList>
            <person name="Buettner E."/>
        </authorList>
    </citation>
    <scope>NUCLEOTIDE SEQUENCE</scope>
    <source>
        <strain evidence="1">MP-N11</strain>
    </source>
</reference>